<dbReference type="Gene3D" id="3.80.10.10">
    <property type="entry name" value="Ribonuclease Inhibitor"/>
    <property type="match status" value="1"/>
</dbReference>
<dbReference type="KEGG" id="pavi:110747495"/>
<reference evidence="12" key="1">
    <citation type="submission" date="2025-08" db="UniProtKB">
        <authorList>
            <consortium name="RefSeq"/>
        </authorList>
    </citation>
    <scope>IDENTIFICATION</scope>
</reference>
<evidence type="ECO:0000256" key="1">
    <source>
        <dbReference type="ARBA" id="ARBA00004167"/>
    </source>
</evidence>
<keyword evidence="11" id="KW-1185">Reference proteome</keyword>
<dbReference type="PANTHER" id="PTHR27008:SF596">
    <property type="entry name" value="OS02G0215500 PROTEIN"/>
    <property type="match status" value="1"/>
</dbReference>
<evidence type="ECO:0000256" key="9">
    <source>
        <dbReference type="SAM" id="Phobius"/>
    </source>
</evidence>
<dbReference type="GO" id="GO:0004672">
    <property type="term" value="F:protein kinase activity"/>
    <property type="evidence" value="ECO:0007669"/>
    <property type="project" value="InterPro"/>
</dbReference>
<dbReference type="InterPro" id="IPR013210">
    <property type="entry name" value="LRR_N_plant-typ"/>
</dbReference>
<dbReference type="AlphaFoldDB" id="A0A6P5RQK1"/>
<feature type="domain" description="Protein kinase" evidence="10">
    <location>
        <begin position="221"/>
        <end position="283"/>
    </location>
</feature>
<dbReference type="Pfam" id="PF08263">
    <property type="entry name" value="LRRNT_2"/>
    <property type="match status" value="1"/>
</dbReference>
<dbReference type="GeneID" id="110747495"/>
<dbReference type="InterPro" id="IPR051809">
    <property type="entry name" value="Plant_receptor-like_S/T_kinase"/>
</dbReference>
<keyword evidence="8" id="KW-0547">Nucleotide-binding</keyword>
<dbReference type="SUPFAM" id="SSF56112">
    <property type="entry name" value="Protein kinase-like (PK-like)"/>
    <property type="match status" value="1"/>
</dbReference>
<protein>
    <submittedName>
        <fullName evidence="12">LRR receptor-like serine/threonine-protein kinase EFR</fullName>
    </submittedName>
</protein>
<feature type="binding site" evidence="8">
    <location>
        <position position="252"/>
    </location>
    <ligand>
        <name>ATP</name>
        <dbReference type="ChEBI" id="CHEBI:30616"/>
    </ligand>
</feature>
<keyword evidence="4" id="KW-0732">Signal</keyword>
<dbReference type="InterPro" id="IPR011009">
    <property type="entry name" value="Kinase-like_dom_sf"/>
</dbReference>
<gene>
    <name evidence="12" type="primary">LOC110747495</name>
</gene>
<dbReference type="RefSeq" id="XP_021803351.1">
    <property type="nucleotide sequence ID" value="XM_021947659.1"/>
</dbReference>
<dbReference type="GO" id="GO:0016020">
    <property type="term" value="C:membrane"/>
    <property type="evidence" value="ECO:0007669"/>
    <property type="project" value="UniProtKB-SubCell"/>
</dbReference>
<dbReference type="Pfam" id="PF00560">
    <property type="entry name" value="LRR_1"/>
    <property type="match status" value="1"/>
</dbReference>
<evidence type="ECO:0000256" key="2">
    <source>
        <dbReference type="ARBA" id="ARBA00022614"/>
    </source>
</evidence>
<evidence type="ECO:0000256" key="6">
    <source>
        <dbReference type="ARBA" id="ARBA00022989"/>
    </source>
</evidence>
<comment type="subcellular location">
    <subcellularLocation>
        <location evidence="1">Membrane</location>
        <topology evidence="1">Single-pass membrane protein</topology>
    </subcellularLocation>
</comment>
<dbReference type="SUPFAM" id="SSF52058">
    <property type="entry name" value="L domain-like"/>
    <property type="match status" value="1"/>
</dbReference>
<name>A0A6P5RQK1_PRUAV</name>
<feature type="transmembrane region" description="Helical" evidence="9">
    <location>
        <begin position="164"/>
        <end position="186"/>
    </location>
</feature>
<evidence type="ECO:0000256" key="5">
    <source>
        <dbReference type="ARBA" id="ARBA00022737"/>
    </source>
</evidence>
<evidence type="ECO:0000256" key="4">
    <source>
        <dbReference type="ARBA" id="ARBA00022729"/>
    </source>
</evidence>
<evidence type="ECO:0000259" key="10">
    <source>
        <dbReference type="PROSITE" id="PS50011"/>
    </source>
</evidence>
<keyword evidence="2" id="KW-0433">Leucine-rich repeat</keyword>
<evidence type="ECO:0000256" key="3">
    <source>
        <dbReference type="ARBA" id="ARBA00022692"/>
    </source>
</evidence>
<keyword evidence="8" id="KW-0067">ATP-binding</keyword>
<organism evidence="11 12">
    <name type="scientific">Prunus avium</name>
    <name type="common">Cherry</name>
    <name type="synonym">Cerasus avium</name>
    <dbReference type="NCBI Taxonomy" id="42229"/>
    <lineage>
        <taxon>Eukaryota</taxon>
        <taxon>Viridiplantae</taxon>
        <taxon>Streptophyta</taxon>
        <taxon>Embryophyta</taxon>
        <taxon>Tracheophyta</taxon>
        <taxon>Spermatophyta</taxon>
        <taxon>Magnoliopsida</taxon>
        <taxon>eudicotyledons</taxon>
        <taxon>Gunneridae</taxon>
        <taxon>Pentapetalae</taxon>
        <taxon>rosids</taxon>
        <taxon>fabids</taxon>
        <taxon>Rosales</taxon>
        <taxon>Rosaceae</taxon>
        <taxon>Amygdaloideae</taxon>
        <taxon>Amygdaleae</taxon>
        <taxon>Prunus</taxon>
    </lineage>
</organism>
<keyword evidence="7 9" id="KW-0472">Membrane</keyword>
<dbReference type="GO" id="GO:0005524">
    <property type="term" value="F:ATP binding"/>
    <property type="evidence" value="ECO:0007669"/>
    <property type="project" value="UniProtKB-UniRule"/>
</dbReference>
<dbReference type="PANTHER" id="PTHR27008">
    <property type="entry name" value="OS04G0122200 PROTEIN"/>
    <property type="match status" value="1"/>
</dbReference>
<dbReference type="InterPro" id="IPR017441">
    <property type="entry name" value="Protein_kinase_ATP_BS"/>
</dbReference>
<dbReference type="PROSITE" id="PS50011">
    <property type="entry name" value="PROTEIN_KINASE_DOM"/>
    <property type="match status" value="1"/>
</dbReference>
<keyword evidence="5" id="KW-0677">Repeat</keyword>
<evidence type="ECO:0000313" key="12">
    <source>
        <dbReference type="RefSeq" id="XP_021803351.1"/>
    </source>
</evidence>
<accession>A0A6P5RQK1</accession>
<dbReference type="Gene3D" id="3.30.200.20">
    <property type="entry name" value="Phosphorylase Kinase, domain 1"/>
    <property type="match status" value="1"/>
</dbReference>
<dbReference type="InterPro" id="IPR001611">
    <property type="entry name" value="Leu-rich_rpt"/>
</dbReference>
<evidence type="ECO:0000256" key="7">
    <source>
        <dbReference type="ARBA" id="ARBA00023136"/>
    </source>
</evidence>
<keyword evidence="6 9" id="KW-1133">Transmembrane helix</keyword>
<evidence type="ECO:0000256" key="8">
    <source>
        <dbReference type="PROSITE-ProRule" id="PRU10141"/>
    </source>
</evidence>
<dbReference type="InterPro" id="IPR000719">
    <property type="entry name" value="Prot_kinase_dom"/>
</dbReference>
<keyword evidence="3 9" id="KW-0812">Transmembrane</keyword>
<dbReference type="InterPro" id="IPR032675">
    <property type="entry name" value="LRR_dom_sf"/>
</dbReference>
<dbReference type="Proteomes" id="UP000515124">
    <property type="component" value="Unplaced"/>
</dbReference>
<dbReference type="PROSITE" id="PS00107">
    <property type="entry name" value="PROTEIN_KINASE_ATP"/>
    <property type="match status" value="1"/>
</dbReference>
<sequence>MGGNETDRLALLAIKAQIKLDPYNVLSSWNESIHFCSWHGVSCGQHHRQRQRVTKLNMQSQNLPGSLSPNIGNLSFLRELELQNNSFSSKIPPEIGNLRRLQSVVLLKKLDLSFNEFWGAVPTSGAFKNASVILITGNAMLCGGIANLQLPKCESPKGGSSRSLIIRLVLSGLALLGIAMECYYFFLCSSRKKRKEIPLSTLPNSVVRVSYATLLKATDEFSSANGIGAGSFGSVYRGVLYDDGKAQLVAVKVFNLLRHGASKSFISECERGTQSREKTRHCH</sequence>
<proteinExistence type="predicted"/>
<evidence type="ECO:0000313" key="11">
    <source>
        <dbReference type="Proteomes" id="UP000515124"/>
    </source>
</evidence>
<dbReference type="FunFam" id="3.80.10.10:FF:000129">
    <property type="entry name" value="Leucine-rich repeat receptor-like kinase"/>
    <property type="match status" value="1"/>
</dbReference>